<feature type="region of interest" description="Disordered" evidence="1">
    <location>
        <begin position="1"/>
        <end position="26"/>
    </location>
</feature>
<dbReference type="EMBL" id="BSYO01000014">
    <property type="protein sequence ID" value="GMH14613.1"/>
    <property type="molecule type" value="Genomic_DNA"/>
</dbReference>
<comment type="caution">
    <text evidence="2">The sequence shown here is derived from an EMBL/GenBank/DDBJ whole genome shotgun (WGS) entry which is preliminary data.</text>
</comment>
<sequence>MTHNKGVLQEDTHGHQTKNESLQHISDKREIEIESPKAQKTPCSGQPTEYNIQVFSSTSFVPWLENQHSSRSICSERKETWQPAPTQRHTVASIKHIQATVRKNSTNLLPKAPKAPCSKEPAHAAFIRQQQQGSKGKHSKSSSIFQEWLIHIGQWNLPQQQSFNLTDPQLMLTDRHSISTTAHILKRNTCTSRKPAKLHPPIAALLNTAARNLSSHK</sequence>
<gene>
    <name evidence="2" type="ORF">Nepgr_016454</name>
</gene>
<organism evidence="2 3">
    <name type="scientific">Nepenthes gracilis</name>
    <name type="common">Slender pitcher plant</name>
    <dbReference type="NCBI Taxonomy" id="150966"/>
    <lineage>
        <taxon>Eukaryota</taxon>
        <taxon>Viridiplantae</taxon>
        <taxon>Streptophyta</taxon>
        <taxon>Embryophyta</taxon>
        <taxon>Tracheophyta</taxon>
        <taxon>Spermatophyta</taxon>
        <taxon>Magnoliopsida</taxon>
        <taxon>eudicotyledons</taxon>
        <taxon>Gunneridae</taxon>
        <taxon>Pentapetalae</taxon>
        <taxon>Caryophyllales</taxon>
        <taxon>Nepenthaceae</taxon>
        <taxon>Nepenthes</taxon>
    </lineage>
</organism>
<dbReference type="Proteomes" id="UP001279734">
    <property type="component" value="Unassembled WGS sequence"/>
</dbReference>
<proteinExistence type="predicted"/>
<evidence type="ECO:0000313" key="2">
    <source>
        <dbReference type="EMBL" id="GMH14613.1"/>
    </source>
</evidence>
<feature type="compositionally biased region" description="Basic and acidic residues" evidence="1">
    <location>
        <begin position="8"/>
        <end position="18"/>
    </location>
</feature>
<dbReference type="AlphaFoldDB" id="A0AAD3SMQ9"/>
<reference evidence="2" key="1">
    <citation type="submission" date="2023-05" db="EMBL/GenBank/DDBJ databases">
        <title>Nepenthes gracilis genome sequencing.</title>
        <authorList>
            <person name="Fukushima K."/>
        </authorList>
    </citation>
    <scope>NUCLEOTIDE SEQUENCE</scope>
    <source>
        <strain evidence="2">SING2019-196</strain>
    </source>
</reference>
<accession>A0AAD3SMQ9</accession>
<protein>
    <submittedName>
        <fullName evidence="2">Uncharacterized protein</fullName>
    </submittedName>
</protein>
<name>A0AAD3SMQ9_NEPGR</name>
<evidence type="ECO:0000313" key="3">
    <source>
        <dbReference type="Proteomes" id="UP001279734"/>
    </source>
</evidence>
<keyword evidence="3" id="KW-1185">Reference proteome</keyword>
<evidence type="ECO:0000256" key="1">
    <source>
        <dbReference type="SAM" id="MobiDB-lite"/>
    </source>
</evidence>